<accession>A0A8H5LIW0</accession>
<reference evidence="1 2" key="1">
    <citation type="journal article" date="2020" name="ISME J.">
        <title>Uncovering the hidden diversity of litter-decomposition mechanisms in mushroom-forming fungi.</title>
        <authorList>
            <person name="Floudas D."/>
            <person name="Bentzer J."/>
            <person name="Ahren D."/>
            <person name="Johansson T."/>
            <person name="Persson P."/>
            <person name="Tunlid A."/>
        </authorList>
    </citation>
    <scope>NUCLEOTIDE SEQUENCE [LARGE SCALE GENOMIC DNA]</scope>
    <source>
        <strain evidence="1 2">CBS 291.85</strain>
    </source>
</reference>
<name>A0A8H5LIW0_9AGAR</name>
<gene>
    <name evidence="1" type="ORF">D9758_008604</name>
</gene>
<keyword evidence="2" id="KW-1185">Reference proteome</keyword>
<dbReference type="SUPFAM" id="SSF81383">
    <property type="entry name" value="F-box domain"/>
    <property type="match status" value="1"/>
</dbReference>
<dbReference type="InterPro" id="IPR036047">
    <property type="entry name" value="F-box-like_dom_sf"/>
</dbReference>
<evidence type="ECO:0008006" key="3">
    <source>
        <dbReference type="Google" id="ProtNLM"/>
    </source>
</evidence>
<comment type="caution">
    <text evidence="1">The sequence shown here is derived from an EMBL/GenBank/DDBJ whole genome shotgun (WGS) entry which is preliminary data.</text>
</comment>
<dbReference type="EMBL" id="JAACJM010000048">
    <property type="protein sequence ID" value="KAF5358749.1"/>
    <property type="molecule type" value="Genomic_DNA"/>
</dbReference>
<sequence length="558" mass="62960">MLRTENVFETLLLWVTVLLCFSSCRRDFLSRMPKVKKPQSLLKLQGQLGYKLLIWVALANLLACKSVSQAELRLPMQHHAKVLSRPLPRYWKSKVEIVVCEMASSGFLSIIGDRITLCEKGKEILLNALPSHDPQDLLIQKHWDHFVATVCRPIPQLPTELLLLVASQCDTINCLKAGRLVCKNWLAPMSEELHQRGMCKLSWSALRQLVKEFDKTQQHNYFIHFRNLSAHLPLCMRPIHNLLDISFTRLESLELSGFANSAEAIALVGNVEFQTLSHLSFRNLSGPVAAWVKLLQGVNPRKLKKLTCDLCIVYPLTPDNLPVVVPNRLEFDDLVLSLNYSGGLIRVLQYFSVTGVSSLLFTQNGVLGDELVEFINQQAQSLKLLAWHAFIESKHATIHTIQLVLNKHIDGLDIEFRAMHKLQHLSMHGTEFRPWVPLPVRLKAVSELMAHTPHLCELSLPLEPTDGRECQSLDDALILLVEHKALQRITIYPSYHLDVMEPDTNALAGFLPKMWGVSSDKMRSCFASVIHNELIGRVTGVHSADVFGSPLGTAFIMN</sequence>
<protein>
    <recommendedName>
        <fullName evidence="3">F-box domain-containing protein</fullName>
    </recommendedName>
</protein>
<organism evidence="1 2">
    <name type="scientific">Tetrapyrgos nigripes</name>
    <dbReference type="NCBI Taxonomy" id="182062"/>
    <lineage>
        <taxon>Eukaryota</taxon>
        <taxon>Fungi</taxon>
        <taxon>Dikarya</taxon>
        <taxon>Basidiomycota</taxon>
        <taxon>Agaricomycotina</taxon>
        <taxon>Agaricomycetes</taxon>
        <taxon>Agaricomycetidae</taxon>
        <taxon>Agaricales</taxon>
        <taxon>Marasmiineae</taxon>
        <taxon>Marasmiaceae</taxon>
        <taxon>Tetrapyrgos</taxon>
    </lineage>
</organism>
<dbReference type="Proteomes" id="UP000559256">
    <property type="component" value="Unassembled WGS sequence"/>
</dbReference>
<evidence type="ECO:0000313" key="1">
    <source>
        <dbReference type="EMBL" id="KAF5358749.1"/>
    </source>
</evidence>
<evidence type="ECO:0000313" key="2">
    <source>
        <dbReference type="Proteomes" id="UP000559256"/>
    </source>
</evidence>
<dbReference type="AlphaFoldDB" id="A0A8H5LIW0"/>
<proteinExistence type="predicted"/>